<protein>
    <recommendedName>
        <fullName evidence="3">Major facilitator superfamily (MFS) profile domain-containing protein</fullName>
    </recommendedName>
</protein>
<feature type="transmembrane region" description="Helical" evidence="1">
    <location>
        <begin position="12"/>
        <end position="34"/>
    </location>
</feature>
<keyword evidence="1" id="KW-0812">Transmembrane</keyword>
<sequence>KLIFPNMRGRFYALRVFVGTSFGVLAAFIVKGLLNKYQYPLNFSLIFLLAFSMLIMGSVFLAITEEPLNPFQVKKRSPTEYFTELGDIVKTDKNFYWFIVSAILRSFGVIAMASAFYTVYAIRQLHVDLTQVGTFMGIMLSVQLVGGLVLGYITDLKNPKIVQVLSRAFEFLSAGAILLRTDIIGVYIAFGFLGLAQAGMLTSYHNLIIELAPKDKVDTYMGLINGIRARISGLVRSGSCQDCPGYRECYPVPPPIPASL</sequence>
<accession>X1I5X7</accession>
<evidence type="ECO:0000256" key="1">
    <source>
        <dbReference type="SAM" id="Phobius"/>
    </source>
</evidence>
<comment type="caution">
    <text evidence="2">The sequence shown here is derived from an EMBL/GenBank/DDBJ whole genome shotgun (WGS) entry which is preliminary data.</text>
</comment>
<dbReference type="EMBL" id="BARU01017634">
    <property type="protein sequence ID" value="GAH61479.1"/>
    <property type="molecule type" value="Genomic_DNA"/>
</dbReference>
<dbReference type="InterPro" id="IPR036259">
    <property type="entry name" value="MFS_trans_sf"/>
</dbReference>
<feature type="non-terminal residue" evidence="2">
    <location>
        <position position="1"/>
    </location>
</feature>
<organism evidence="2">
    <name type="scientific">marine sediment metagenome</name>
    <dbReference type="NCBI Taxonomy" id="412755"/>
    <lineage>
        <taxon>unclassified sequences</taxon>
        <taxon>metagenomes</taxon>
        <taxon>ecological metagenomes</taxon>
    </lineage>
</organism>
<dbReference type="InterPro" id="IPR052528">
    <property type="entry name" value="Sugar_transport-like"/>
</dbReference>
<keyword evidence="1" id="KW-1133">Transmembrane helix</keyword>
<dbReference type="Gene3D" id="1.20.1250.20">
    <property type="entry name" value="MFS general substrate transporter like domains"/>
    <property type="match status" value="1"/>
</dbReference>
<feature type="transmembrane region" description="Helical" evidence="1">
    <location>
        <begin position="41"/>
        <end position="63"/>
    </location>
</feature>
<dbReference type="SUPFAM" id="SSF103473">
    <property type="entry name" value="MFS general substrate transporter"/>
    <property type="match status" value="1"/>
</dbReference>
<evidence type="ECO:0008006" key="3">
    <source>
        <dbReference type="Google" id="ProtNLM"/>
    </source>
</evidence>
<proteinExistence type="predicted"/>
<reference evidence="2" key="1">
    <citation type="journal article" date="2014" name="Front. Microbiol.">
        <title>High frequency of phylogenetically diverse reductive dehalogenase-homologous genes in deep subseafloor sedimentary metagenomes.</title>
        <authorList>
            <person name="Kawai M."/>
            <person name="Futagami T."/>
            <person name="Toyoda A."/>
            <person name="Takaki Y."/>
            <person name="Nishi S."/>
            <person name="Hori S."/>
            <person name="Arai W."/>
            <person name="Tsubouchi T."/>
            <person name="Morono Y."/>
            <person name="Uchiyama I."/>
            <person name="Ito T."/>
            <person name="Fujiyama A."/>
            <person name="Inagaki F."/>
            <person name="Takami H."/>
        </authorList>
    </citation>
    <scope>NUCLEOTIDE SEQUENCE</scope>
    <source>
        <strain evidence="2">Expedition CK06-06</strain>
    </source>
</reference>
<feature type="transmembrane region" description="Helical" evidence="1">
    <location>
        <begin position="173"/>
        <end position="196"/>
    </location>
</feature>
<dbReference type="GO" id="GO:0022857">
    <property type="term" value="F:transmembrane transporter activity"/>
    <property type="evidence" value="ECO:0007669"/>
    <property type="project" value="InterPro"/>
</dbReference>
<dbReference type="Pfam" id="PF07690">
    <property type="entry name" value="MFS_1"/>
    <property type="match status" value="1"/>
</dbReference>
<keyword evidence="1" id="KW-0472">Membrane</keyword>
<dbReference type="AlphaFoldDB" id="X1I5X7"/>
<feature type="transmembrane region" description="Helical" evidence="1">
    <location>
        <begin position="132"/>
        <end position="153"/>
    </location>
</feature>
<dbReference type="InterPro" id="IPR011701">
    <property type="entry name" value="MFS"/>
</dbReference>
<dbReference type="PANTHER" id="PTHR23526:SF1">
    <property type="entry name" value="MAJOR FACILITATOR SUPERFAMILY MFS_1"/>
    <property type="match status" value="1"/>
</dbReference>
<dbReference type="PANTHER" id="PTHR23526">
    <property type="entry name" value="INTEGRAL MEMBRANE TRANSPORT PROTEIN-RELATED"/>
    <property type="match status" value="1"/>
</dbReference>
<feature type="transmembrane region" description="Helical" evidence="1">
    <location>
        <begin position="95"/>
        <end position="120"/>
    </location>
</feature>
<gene>
    <name evidence="2" type="ORF">S03H2_29231</name>
</gene>
<evidence type="ECO:0000313" key="2">
    <source>
        <dbReference type="EMBL" id="GAH61479.1"/>
    </source>
</evidence>
<name>X1I5X7_9ZZZZ</name>